<evidence type="ECO:0000313" key="1">
    <source>
        <dbReference type="EMBL" id="MBK0399942.1"/>
    </source>
</evidence>
<dbReference type="PANTHER" id="PTHR19288:SF90">
    <property type="entry name" value="OS08G0542600 PROTEIN"/>
    <property type="match status" value="1"/>
</dbReference>
<dbReference type="CDD" id="cd07525">
    <property type="entry name" value="HAD_like"/>
    <property type="match status" value="1"/>
</dbReference>
<accession>A0A8J7SG44</accession>
<comment type="caution">
    <text evidence="1">The sequence shown here is derived from an EMBL/GenBank/DDBJ whole genome shotgun (WGS) entry which is preliminary data.</text>
</comment>
<dbReference type="InterPro" id="IPR006356">
    <property type="entry name" value="HAD-SF_hydro_IIA_hyp3"/>
</dbReference>
<protein>
    <submittedName>
        <fullName evidence="1">TIGR01459 family HAD-type hydrolase</fullName>
    </submittedName>
</protein>
<dbReference type="PANTHER" id="PTHR19288">
    <property type="entry name" value="4-NITROPHENYLPHOSPHATASE-RELATED"/>
    <property type="match status" value="1"/>
</dbReference>
<keyword evidence="1" id="KW-0378">Hydrolase</keyword>
<dbReference type="GO" id="GO:0005737">
    <property type="term" value="C:cytoplasm"/>
    <property type="evidence" value="ECO:0007669"/>
    <property type="project" value="TreeGrafter"/>
</dbReference>
<evidence type="ECO:0000313" key="2">
    <source>
        <dbReference type="Proteomes" id="UP000655420"/>
    </source>
</evidence>
<sequence length="288" mass="31187">MTQTRLIPSLDAIAENYDAVLCDLWGCYHDGLKPYADAVEALRRYRARGGIVILLTNAPRPPASVKRFLDAMGAPEDSYDAIMSSGGACQRAVASGDYGQRFHYVGPERDRHMLADIGFEDTPAEEADAILCTGFEDDTRQVPADYDPQIANWRAHGVRLLCANPDIVVDRGHERLWCAGAIAQRYADAGGEVVWFGKPHRPTYEQSFSLLAEVAGREVAPGKVLGIGDGVFTDVKGALDFGIDALFVSGGLAAAEVGDDPEHPDPKRLADWLASTGQSPQFAIGRLR</sequence>
<dbReference type="EMBL" id="JAEHHL010000007">
    <property type="protein sequence ID" value="MBK0399942.1"/>
    <property type="molecule type" value="Genomic_DNA"/>
</dbReference>
<proteinExistence type="predicted"/>
<name>A0A8J7SG44_9RHOB</name>
<dbReference type="AlphaFoldDB" id="A0A8J7SG44"/>
<dbReference type="Pfam" id="PF13344">
    <property type="entry name" value="Hydrolase_6"/>
    <property type="match status" value="1"/>
</dbReference>
<dbReference type="Proteomes" id="UP000655420">
    <property type="component" value="Unassembled WGS sequence"/>
</dbReference>
<organism evidence="1 2">
    <name type="scientific">Thermohalobaculum xanthum</name>
    <dbReference type="NCBI Taxonomy" id="2753746"/>
    <lineage>
        <taxon>Bacteria</taxon>
        <taxon>Pseudomonadati</taxon>
        <taxon>Pseudomonadota</taxon>
        <taxon>Alphaproteobacteria</taxon>
        <taxon>Rhodobacterales</taxon>
        <taxon>Paracoccaceae</taxon>
        <taxon>Thermohalobaculum</taxon>
    </lineage>
</organism>
<dbReference type="InterPro" id="IPR036412">
    <property type="entry name" value="HAD-like_sf"/>
</dbReference>
<dbReference type="InterPro" id="IPR006357">
    <property type="entry name" value="HAD-SF_hydro_IIA"/>
</dbReference>
<keyword evidence="2" id="KW-1185">Reference proteome</keyword>
<dbReference type="Gene3D" id="3.40.50.1000">
    <property type="entry name" value="HAD superfamily/HAD-like"/>
    <property type="match status" value="2"/>
</dbReference>
<dbReference type="GO" id="GO:0016791">
    <property type="term" value="F:phosphatase activity"/>
    <property type="evidence" value="ECO:0007669"/>
    <property type="project" value="TreeGrafter"/>
</dbReference>
<reference evidence="1" key="1">
    <citation type="submission" date="2020-12" db="EMBL/GenBank/DDBJ databases">
        <title>Bacterial taxonomy.</title>
        <authorList>
            <person name="Pan X."/>
        </authorList>
    </citation>
    <scope>NUCLEOTIDE SEQUENCE</scope>
    <source>
        <strain evidence="1">M0105</strain>
    </source>
</reference>
<dbReference type="NCBIfam" id="TIGR01460">
    <property type="entry name" value="HAD-SF-IIA"/>
    <property type="match status" value="1"/>
</dbReference>
<dbReference type="NCBIfam" id="TIGR01459">
    <property type="entry name" value="HAD-SF-IIA-hyp4"/>
    <property type="match status" value="1"/>
</dbReference>
<dbReference type="Pfam" id="PF13242">
    <property type="entry name" value="Hydrolase_like"/>
    <property type="match status" value="1"/>
</dbReference>
<gene>
    <name evidence="1" type="ORF">H0I76_12140</name>
</gene>
<dbReference type="InterPro" id="IPR023214">
    <property type="entry name" value="HAD_sf"/>
</dbReference>
<dbReference type="SUPFAM" id="SSF56784">
    <property type="entry name" value="HAD-like"/>
    <property type="match status" value="1"/>
</dbReference>